<proteinExistence type="predicted"/>
<dbReference type="PANTHER" id="PTHR35849:SF2">
    <property type="entry name" value="BLR2341 PROTEIN"/>
    <property type="match status" value="1"/>
</dbReference>
<accession>A0A1Y0IDL9</accession>
<feature type="domain" description="STAS" evidence="1">
    <location>
        <begin position="12"/>
        <end position="96"/>
    </location>
</feature>
<name>A0A1Y0IDL9_9GAMM</name>
<dbReference type="InterPro" id="IPR058548">
    <property type="entry name" value="MlaB-like_STAS"/>
</dbReference>
<organism evidence="2 3">
    <name type="scientific">Oleiphilus messinensis</name>
    <dbReference type="NCBI Taxonomy" id="141451"/>
    <lineage>
        <taxon>Bacteria</taxon>
        <taxon>Pseudomonadati</taxon>
        <taxon>Pseudomonadota</taxon>
        <taxon>Gammaproteobacteria</taxon>
        <taxon>Oceanospirillales</taxon>
        <taxon>Oleiphilaceae</taxon>
        <taxon>Oleiphilus</taxon>
    </lineage>
</organism>
<gene>
    <name evidence="2" type="ORF">OLMES_3555</name>
</gene>
<dbReference type="InterPro" id="IPR002645">
    <property type="entry name" value="STAS_dom"/>
</dbReference>
<dbReference type="PANTHER" id="PTHR35849">
    <property type="entry name" value="BLR2341 PROTEIN"/>
    <property type="match status" value="1"/>
</dbReference>
<dbReference type="Gene3D" id="3.30.750.24">
    <property type="entry name" value="STAS domain"/>
    <property type="match status" value="1"/>
</dbReference>
<dbReference type="Pfam" id="PF13466">
    <property type="entry name" value="STAS_2"/>
    <property type="match status" value="1"/>
</dbReference>
<dbReference type="KEGG" id="ome:OLMES_3555"/>
<dbReference type="PROSITE" id="PS50801">
    <property type="entry name" value="STAS"/>
    <property type="match status" value="1"/>
</dbReference>
<dbReference type="Proteomes" id="UP000196027">
    <property type="component" value="Chromosome"/>
</dbReference>
<dbReference type="EMBL" id="CP021425">
    <property type="protein sequence ID" value="ARU57585.1"/>
    <property type="molecule type" value="Genomic_DNA"/>
</dbReference>
<dbReference type="AlphaFoldDB" id="A0A1Y0IDL9"/>
<keyword evidence="3" id="KW-1185">Reference proteome</keyword>
<dbReference type="SUPFAM" id="SSF52091">
    <property type="entry name" value="SpoIIaa-like"/>
    <property type="match status" value="1"/>
</dbReference>
<sequence length="96" mass="10487">MVGGPMANHGDIKLVNNCNIASAEALAHQLEELFRTGAPVDIDASEVERIDTAAAQILYSFFVSMQQSGLQVVLQRPSEAFIECVTRLGLKSYFEN</sequence>
<evidence type="ECO:0000313" key="3">
    <source>
        <dbReference type="Proteomes" id="UP000196027"/>
    </source>
</evidence>
<protein>
    <recommendedName>
        <fullName evidence="1">STAS domain-containing protein</fullName>
    </recommendedName>
</protein>
<evidence type="ECO:0000259" key="1">
    <source>
        <dbReference type="PROSITE" id="PS50801"/>
    </source>
</evidence>
<dbReference type="InterPro" id="IPR036513">
    <property type="entry name" value="STAS_dom_sf"/>
</dbReference>
<evidence type="ECO:0000313" key="2">
    <source>
        <dbReference type="EMBL" id="ARU57585.1"/>
    </source>
</evidence>
<reference evidence="2 3" key="1">
    <citation type="submission" date="2017-05" db="EMBL/GenBank/DDBJ databases">
        <title>Genomic insights into alkan degradation activity of Oleiphilus messinensis.</title>
        <authorList>
            <person name="Kozyavkin S.A."/>
            <person name="Slesarev A.I."/>
            <person name="Golyshin P.N."/>
            <person name="Korzhenkov A."/>
            <person name="Golyshina O.N."/>
            <person name="Toshchakov S.V."/>
        </authorList>
    </citation>
    <scope>NUCLEOTIDE SEQUENCE [LARGE SCALE GENOMIC DNA]</scope>
    <source>
        <strain evidence="2 3">ME102</strain>
    </source>
</reference>
<dbReference type="InterPro" id="IPR052746">
    <property type="entry name" value="MlaB_ABC_Transporter"/>
</dbReference>